<reference evidence="1 2" key="1">
    <citation type="journal article" date="2015" name="Fungal Genet. Biol.">
        <title>Evolution of novel wood decay mechanisms in Agaricales revealed by the genome sequences of Fistulina hepatica and Cylindrobasidium torrendii.</title>
        <authorList>
            <person name="Floudas D."/>
            <person name="Held B.W."/>
            <person name="Riley R."/>
            <person name="Nagy L.G."/>
            <person name="Koehler G."/>
            <person name="Ransdell A.S."/>
            <person name="Younus H."/>
            <person name="Chow J."/>
            <person name="Chiniquy J."/>
            <person name="Lipzen A."/>
            <person name="Tritt A."/>
            <person name="Sun H."/>
            <person name="Haridas S."/>
            <person name="LaButti K."/>
            <person name="Ohm R.A."/>
            <person name="Kues U."/>
            <person name="Blanchette R.A."/>
            <person name="Grigoriev I.V."/>
            <person name="Minto R.E."/>
            <person name="Hibbett D.S."/>
        </authorList>
    </citation>
    <scope>NUCLEOTIDE SEQUENCE [LARGE SCALE GENOMIC DNA]</scope>
    <source>
        <strain evidence="1 2">FP15055 ss-10</strain>
    </source>
</reference>
<sequence length="94" mass="11030">MQREHSEKVTSLSKRLFDADAINLQLEREISRLKLANAERLQEMVELGKKYDSLEANVAALRVHARIQHRQVSSLRYQNRRVKHGRKKVKKPKA</sequence>
<gene>
    <name evidence="1" type="ORF">CYLTODRAFT_425766</name>
</gene>
<dbReference type="Proteomes" id="UP000054007">
    <property type="component" value="Unassembled WGS sequence"/>
</dbReference>
<dbReference type="EMBL" id="KN880670">
    <property type="protein sequence ID" value="KIY63830.1"/>
    <property type="molecule type" value="Genomic_DNA"/>
</dbReference>
<dbReference type="AlphaFoldDB" id="A0A0D7B0V4"/>
<keyword evidence="2" id="KW-1185">Reference proteome</keyword>
<protein>
    <submittedName>
        <fullName evidence="1">Uncharacterized protein</fullName>
    </submittedName>
</protein>
<evidence type="ECO:0000313" key="2">
    <source>
        <dbReference type="Proteomes" id="UP000054007"/>
    </source>
</evidence>
<accession>A0A0D7B0V4</accession>
<name>A0A0D7B0V4_9AGAR</name>
<evidence type="ECO:0000313" key="1">
    <source>
        <dbReference type="EMBL" id="KIY63830.1"/>
    </source>
</evidence>
<proteinExistence type="predicted"/>
<organism evidence="1 2">
    <name type="scientific">Cylindrobasidium torrendii FP15055 ss-10</name>
    <dbReference type="NCBI Taxonomy" id="1314674"/>
    <lineage>
        <taxon>Eukaryota</taxon>
        <taxon>Fungi</taxon>
        <taxon>Dikarya</taxon>
        <taxon>Basidiomycota</taxon>
        <taxon>Agaricomycotina</taxon>
        <taxon>Agaricomycetes</taxon>
        <taxon>Agaricomycetidae</taxon>
        <taxon>Agaricales</taxon>
        <taxon>Marasmiineae</taxon>
        <taxon>Physalacriaceae</taxon>
        <taxon>Cylindrobasidium</taxon>
    </lineage>
</organism>